<proteinExistence type="predicted"/>
<organism evidence="3 4">
    <name type="scientific">Porphyromonas catoniae F0037</name>
    <dbReference type="NCBI Taxonomy" id="1127696"/>
    <lineage>
        <taxon>Bacteria</taxon>
        <taxon>Pseudomonadati</taxon>
        <taxon>Bacteroidota</taxon>
        <taxon>Bacteroidia</taxon>
        <taxon>Bacteroidales</taxon>
        <taxon>Porphyromonadaceae</taxon>
        <taxon>Porphyromonas</taxon>
    </lineage>
</organism>
<dbReference type="HOGENOM" id="CLU_112331_6_2_10"/>
<comment type="caution">
    <text evidence="3">The sequence shown here is derived from an EMBL/GenBank/DDBJ whole genome shotgun (WGS) entry which is preliminary data.</text>
</comment>
<gene>
    <name evidence="3" type="ORF">HMPREF9134_00583</name>
</gene>
<evidence type="ECO:0000259" key="2">
    <source>
        <dbReference type="Pfam" id="PF18291"/>
    </source>
</evidence>
<evidence type="ECO:0000313" key="4">
    <source>
        <dbReference type="Proteomes" id="UP000010408"/>
    </source>
</evidence>
<dbReference type="RefSeq" id="WP_005468775.1">
    <property type="nucleotide sequence ID" value="NZ_KB291043.1"/>
</dbReference>
<dbReference type="InterPro" id="IPR041607">
    <property type="entry name" value="HU-HIG"/>
</dbReference>
<accession>L1NFB7</accession>
<dbReference type="AlphaFoldDB" id="L1NFB7"/>
<dbReference type="InterPro" id="IPR010992">
    <property type="entry name" value="IHF-like_DNA-bd_dom_sf"/>
</dbReference>
<dbReference type="InterPro" id="IPR005902">
    <property type="entry name" value="HU_DNA-bd_put"/>
</dbReference>
<dbReference type="PATRIC" id="fig|1127696.3.peg.514"/>
<dbReference type="NCBIfam" id="TIGR01201">
    <property type="entry name" value="HU_rel"/>
    <property type="match status" value="1"/>
</dbReference>
<name>L1NFB7_9PORP</name>
<dbReference type="SUPFAM" id="SSF47729">
    <property type="entry name" value="IHF-like DNA-binding proteins"/>
    <property type="match status" value="1"/>
</dbReference>
<dbReference type="Pfam" id="PF18291">
    <property type="entry name" value="HU-HIG"/>
    <property type="match status" value="1"/>
</dbReference>
<dbReference type="EMBL" id="AMEQ01000018">
    <property type="protein sequence ID" value="EKY02194.1"/>
    <property type="molecule type" value="Genomic_DNA"/>
</dbReference>
<protein>
    <submittedName>
        <fullName evidence="3">Putative DNA-binding protein</fullName>
    </submittedName>
</protein>
<evidence type="ECO:0000256" key="1">
    <source>
        <dbReference type="ARBA" id="ARBA00023125"/>
    </source>
</evidence>
<dbReference type="GO" id="GO:0003677">
    <property type="term" value="F:DNA binding"/>
    <property type="evidence" value="ECO:0007669"/>
    <property type="project" value="UniProtKB-KW"/>
</dbReference>
<reference evidence="3 4" key="1">
    <citation type="submission" date="2012-05" db="EMBL/GenBank/DDBJ databases">
        <authorList>
            <person name="Weinstock G."/>
            <person name="Sodergren E."/>
            <person name="Lobos E.A."/>
            <person name="Fulton L."/>
            <person name="Fulton R."/>
            <person name="Courtney L."/>
            <person name="Fronick C."/>
            <person name="O'Laughlin M."/>
            <person name="Godfrey J."/>
            <person name="Wilson R.M."/>
            <person name="Miner T."/>
            <person name="Farmer C."/>
            <person name="Delehaunty K."/>
            <person name="Cordes M."/>
            <person name="Minx P."/>
            <person name="Tomlinson C."/>
            <person name="Chen J."/>
            <person name="Wollam A."/>
            <person name="Pepin K.H."/>
            <person name="Bhonagiri V."/>
            <person name="Zhang X."/>
            <person name="Suruliraj S."/>
            <person name="Warren W."/>
            <person name="Mitreva M."/>
            <person name="Mardis E.R."/>
            <person name="Wilson R.K."/>
        </authorList>
    </citation>
    <scope>NUCLEOTIDE SEQUENCE [LARGE SCALE GENOMIC DNA]</scope>
    <source>
        <strain evidence="3 4">F0037</strain>
    </source>
</reference>
<sequence length="127" mass="14303">MMTFEIKSKVTKQGRRAGKTLYYAYPMKRQKLSIKDVEQRISESCSLSAADVRAALVAFGEIVCDCFQEGIGVDLGEMGTLMPFTQGRLMDTPEEVTVETLQPAKVMVHPKKNIQTALGKIRYRIKR</sequence>
<evidence type="ECO:0000313" key="3">
    <source>
        <dbReference type="EMBL" id="EKY02194.1"/>
    </source>
</evidence>
<feature type="domain" description="HU" evidence="2">
    <location>
        <begin position="5"/>
        <end position="121"/>
    </location>
</feature>
<dbReference type="STRING" id="1127696.HMPREF9134_00583"/>
<dbReference type="Proteomes" id="UP000010408">
    <property type="component" value="Unassembled WGS sequence"/>
</dbReference>
<dbReference type="eggNOG" id="COG0776">
    <property type="taxonomic scope" value="Bacteria"/>
</dbReference>
<keyword evidence="1 3" id="KW-0238">DNA-binding</keyword>